<organism evidence="3 4">
    <name type="scientific">Cirrhinus molitorella</name>
    <name type="common">mud carp</name>
    <dbReference type="NCBI Taxonomy" id="172907"/>
    <lineage>
        <taxon>Eukaryota</taxon>
        <taxon>Metazoa</taxon>
        <taxon>Chordata</taxon>
        <taxon>Craniata</taxon>
        <taxon>Vertebrata</taxon>
        <taxon>Euteleostomi</taxon>
        <taxon>Actinopterygii</taxon>
        <taxon>Neopterygii</taxon>
        <taxon>Teleostei</taxon>
        <taxon>Ostariophysi</taxon>
        <taxon>Cypriniformes</taxon>
        <taxon>Cyprinidae</taxon>
        <taxon>Labeoninae</taxon>
        <taxon>Labeonini</taxon>
        <taxon>Cirrhinus</taxon>
    </lineage>
</organism>
<feature type="transmembrane region" description="Helical" evidence="1">
    <location>
        <begin position="207"/>
        <end position="229"/>
    </location>
</feature>
<dbReference type="Proteomes" id="UP001558613">
    <property type="component" value="Unassembled WGS sequence"/>
</dbReference>
<dbReference type="SMART" id="SM00409">
    <property type="entry name" value="IG"/>
    <property type="match status" value="1"/>
</dbReference>
<keyword evidence="4" id="KW-1185">Reference proteome</keyword>
<dbReference type="InterPro" id="IPR013783">
    <property type="entry name" value="Ig-like_fold"/>
</dbReference>
<evidence type="ECO:0000256" key="1">
    <source>
        <dbReference type="SAM" id="Phobius"/>
    </source>
</evidence>
<dbReference type="SUPFAM" id="SSF48726">
    <property type="entry name" value="Immunoglobulin"/>
    <property type="match status" value="1"/>
</dbReference>
<feature type="non-terminal residue" evidence="3">
    <location>
        <position position="1"/>
    </location>
</feature>
<dbReference type="InterPro" id="IPR003599">
    <property type="entry name" value="Ig_sub"/>
</dbReference>
<reference evidence="3 4" key="1">
    <citation type="submission" date="2023-09" db="EMBL/GenBank/DDBJ databases">
        <authorList>
            <person name="Wang M."/>
        </authorList>
    </citation>
    <scope>NUCLEOTIDE SEQUENCE [LARGE SCALE GENOMIC DNA]</scope>
    <source>
        <strain evidence="3">GT-2023</strain>
        <tissue evidence="3">Liver</tissue>
    </source>
</reference>
<evidence type="ECO:0000259" key="2">
    <source>
        <dbReference type="SMART" id="SM00409"/>
    </source>
</evidence>
<sequence length="252" mass="28887">FLVLKKQNGWKNTFIILICRQELHINNKDKTKCTTCKSCSRLHCQCCVEGRHKILLYLAVLFMTKNMKILQLQHYVLICCQAAAMSDLLTDLGSNVSINCALEENEVHWILLKTPDPPTVILQSLSTTTLPFYPNKTFRKKYSVQFKHHLVINNVTADELGVYYCMSTSTPPKLSNSTRIYITEPTQQTESHNHTAVELIDQNQTQWRIIIIISALMNGLLIIVVIVFATGKSERLEKHIHADLQTKLIFRC</sequence>
<keyword evidence="1" id="KW-0812">Transmembrane</keyword>
<evidence type="ECO:0000313" key="3">
    <source>
        <dbReference type="EMBL" id="KAL1251139.1"/>
    </source>
</evidence>
<comment type="caution">
    <text evidence="3">The sequence shown here is derived from an EMBL/GenBank/DDBJ whole genome shotgun (WGS) entry which is preliminary data.</text>
</comment>
<evidence type="ECO:0000313" key="4">
    <source>
        <dbReference type="Proteomes" id="UP001558613"/>
    </source>
</evidence>
<keyword evidence="1" id="KW-0472">Membrane</keyword>
<accession>A0ABR3LHF2</accession>
<proteinExistence type="predicted"/>
<name>A0ABR3LHF2_9TELE</name>
<feature type="domain" description="Immunoglobulin" evidence="2">
    <location>
        <begin position="85"/>
        <end position="183"/>
    </location>
</feature>
<keyword evidence="1" id="KW-1133">Transmembrane helix</keyword>
<dbReference type="InterPro" id="IPR036179">
    <property type="entry name" value="Ig-like_dom_sf"/>
</dbReference>
<dbReference type="EMBL" id="JAYMGO010000022">
    <property type="protein sequence ID" value="KAL1251139.1"/>
    <property type="molecule type" value="Genomic_DNA"/>
</dbReference>
<protein>
    <recommendedName>
        <fullName evidence="2">Immunoglobulin domain-containing protein</fullName>
    </recommendedName>
</protein>
<gene>
    <name evidence="3" type="ORF">QQF64_018935</name>
</gene>
<dbReference type="Gene3D" id="2.60.40.10">
    <property type="entry name" value="Immunoglobulins"/>
    <property type="match status" value="1"/>
</dbReference>